<keyword evidence="2" id="KW-1185">Reference proteome</keyword>
<dbReference type="EMBL" id="WNJO01000002">
    <property type="protein sequence ID" value="MTV81541.1"/>
    <property type="molecule type" value="Genomic_DNA"/>
</dbReference>
<dbReference type="Gene3D" id="1.10.10.10">
    <property type="entry name" value="Winged helix-like DNA-binding domain superfamily/Winged helix DNA-binding domain"/>
    <property type="match status" value="1"/>
</dbReference>
<evidence type="ECO:0000313" key="2">
    <source>
        <dbReference type="Proteomes" id="UP000466388"/>
    </source>
</evidence>
<reference evidence="1 2" key="1">
    <citation type="submission" date="2019-11" db="EMBL/GenBank/DDBJ databases">
        <title>Lactobacillus sp. nov. CRM56-3, isolated from fermented tea leaves.</title>
        <authorList>
            <person name="Phuengjayaem S."/>
            <person name="Tanasupawat S."/>
        </authorList>
    </citation>
    <scope>NUCLEOTIDE SEQUENCE [LARGE SCALE GENOMIC DNA]</scope>
    <source>
        <strain evidence="1 2">CRM56-3</strain>
    </source>
</reference>
<dbReference type="PANTHER" id="PTHR33221:SF15">
    <property type="entry name" value="HTH-TYPE TRANSCRIPTIONAL REGULATOR YWGB-RELATED"/>
    <property type="match status" value="1"/>
</dbReference>
<sequence length="155" mass="17010">MKYSHKLSDAVHILAFVEIFKNDGDLSSKGIALSIESNPSLVRRLMASLVKAGLLKTRPGVVAPELAKPQKEISLLDIYRAIDDDHNLLHVDDKTNMNCPVGANIQDTLNVVYAKVQADAEQSMAQITLDQIVTDLQDRQARKEAAKATSKISTK</sequence>
<dbReference type="GO" id="GO:0005829">
    <property type="term" value="C:cytosol"/>
    <property type="evidence" value="ECO:0007669"/>
    <property type="project" value="TreeGrafter"/>
</dbReference>
<dbReference type="SUPFAM" id="SSF46785">
    <property type="entry name" value="Winged helix' DNA-binding domain"/>
    <property type="match status" value="1"/>
</dbReference>
<protein>
    <submittedName>
        <fullName evidence="1">Transcriptional regulator</fullName>
    </submittedName>
</protein>
<gene>
    <name evidence="1" type="ORF">GM612_02585</name>
</gene>
<proteinExistence type="predicted"/>
<dbReference type="InterPro" id="IPR036388">
    <property type="entry name" value="WH-like_DNA-bd_sf"/>
</dbReference>
<dbReference type="PANTHER" id="PTHR33221">
    <property type="entry name" value="WINGED HELIX-TURN-HELIX TRANSCRIPTIONAL REGULATOR, RRF2 FAMILY"/>
    <property type="match status" value="1"/>
</dbReference>
<comment type="caution">
    <text evidence="1">The sequence shown here is derived from an EMBL/GenBank/DDBJ whole genome shotgun (WGS) entry which is preliminary data.</text>
</comment>
<organism evidence="1 2">
    <name type="scientific">Secundilactobacillus folii</name>
    <dbReference type="NCBI Taxonomy" id="2678357"/>
    <lineage>
        <taxon>Bacteria</taxon>
        <taxon>Bacillati</taxon>
        <taxon>Bacillota</taxon>
        <taxon>Bacilli</taxon>
        <taxon>Lactobacillales</taxon>
        <taxon>Lactobacillaceae</taxon>
        <taxon>Secundilactobacillus</taxon>
    </lineage>
</organism>
<evidence type="ECO:0000313" key="1">
    <source>
        <dbReference type="EMBL" id="MTV81541.1"/>
    </source>
</evidence>
<name>A0A7X3C2G9_9LACO</name>
<accession>A0A7X3C2G9</accession>
<dbReference type="InterPro" id="IPR036390">
    <property type="entry name" value="WH_DNA-bd_sf"/>
</dbReference>
<dbReference type="Proteomes" id="UP000466388">
    <property type="component" value="Unassembled WGS sequence"/>
</dbReference>
<dbReference type="PROSITE" id="PS51197">
    <property type="entry name" value="HTH_RRF2_2"/>
    <property type="match status" value="1"/>
</dbReference>
<dbReference type="RefSeq" id="WP_155430819.1">
    <property type="nucleotide sequence ID" value="NZ_WNJO01000002.1"/>
</dbReference>
<dbReference type="AlphaFoldDB" id="A0A7X3C2G9"/>
<dbReference type="Pfam" id="PF02082">
    <property type="entry name" value="Rrf2"/>
    <property type="match status" value="1"/>
</dbReference>
<dbReference type="GO" id="GO:0003700">
    <property type="term" value="F:DNA-binding transcription factor activity"/>
    <property type="evidence" value="ECO:0007669"/>
    <property type="project" value="TreeGrafter"/>
</dbReference>
<dbReference type="InterPro" id="IPR000944">
    <property type="entry name" value="Tscrpt_reg_Rrf2"/>
</dbReference>